<name>A0AAW9K5X1_CARML</name>
<evidence type="ECO:0000313" key="4">
    <source>
        <dbReference type="Proteomes" id="UP001290462"/>
    </source>
</evidence>
<dbReference type="EC" id="3.5.1.4" evidence="3"/>
<dbReference type="InterPro" id="IPR000120">
    <property type="entry name" value="Amidase"/>
</dbReference>
<feature type="domain" description="Amidase" evidence="2">
    <location>
        <begin position="22"/>
        <end position="470"/>
    </location>
</feature>
<dbReference type="PROSITE" id="PS00571">
    <property type="entry name" value="AMIDASES"/>
    <property type="match status" value="1"/>
</dbReference>
<dbReference type="NCBIfam" id="NF005099">
    <property type="entry name" value="PRK06529.1"/>
    <property type="match status" value="1"/>
</dbReference>
<dbReference type="InterPro" id="IPR036928">
    <property type="entry name" value="AS_sf"/>
</dbReference>
<protein>
    <submittedName>
        <fullName evidence="3">Amidase</fullName>
        <ecNumber evidence="3">3.5.1.4</ecNumber>
    </submittedName>
</protein>
<dbReference type="RefSeq" id="WP_322808510.1">
    <property type="nucleotide sequence ID" value="NZ_JAVBVO010000002.1"/>
</dbReference>
<dbReference type="Proteomes" id="UP001290462">
    <property type="component" value="Unassembled WGS sequence"/>
</dbReference>
<reference evidence="3" key="1">
    <citation type="submission" date="2023-08" db="EMBL/GenBank/DDBJ databases">
        <title>Genomic characterization of piscicolin 126 produced by Carnobacterium maltaromaticum CM22 strain isolated from salmon (Salmo salar).</title>
        <authorList>
            <person name="Gonzalez-Gragera E."/>
            <person name="Garcia-Lopez J.D."/>
            <person name="Teso-Perez C."/>
            <person name="Gimenez-Hernandez I."/>
            <person name="Peralta-Sanchez J.M."/>
            <person name="Valdivia E."/>
            <person name="Montalban-Lopez M."/>
            <person name="Martin-Platero A.M."/>
            <person name="Banos A."/>
            <person name="Martinez-Bueno M."/>
        </authorList>
    </citation>
    <scope>NUCLEOTIDE SEQUENCE</scope>
    <source>
        <strain evidence="3">CM22</strain>
    </source>
</reference>
<dbReference type="InterPro" id="IPR020556">
    <property type="entry name" value="Amidase_CS"/>
</dbReference>
<dbReference type="GO" id="GO:0004040">
    <property type="term" value="F:amidase activity"/>
    <property type="evidence" value="ECO:0007669"/>
    <property type="project" value="UniProtKB-EC"/>
</dbReference>
<dbReference type="InterPro" id="IPR023631">
    <property type="entry name" value="Amidase_dom"/>
</dbReference>
<dbReference type="PANTHER" id="PTHR11895:SF7">
    <property type="entry name" value="GLUTAMYL-TRNA(GLN) AMIDOTRANSFERASE SUBUNIT A, MITOCHONDRIAL"/>
    <property type="match status" value="1"/>
</dbReference>
<sequence length="486" mass="52169">MSHLDGLALAEKIRNSEVTPTELIEEAFKKIKSENPTLNFVTSTRFSKAIEEAQVRDFSTLPFGGVPILIKGLGQDLAGEPSTAGAKLLRNNSALTTSHFVAALEKAGFIVIGQTNTPEFGFKNITDPELYGPTSNPWNPAYSAGGSSGGAAAAVASGTLPIAAASDGGGSIRIPASFSGLVGLKPTRGKTPVGPGTGRNWQGAAISFALTTSIRDTAAMLDALQVIEPSAAFQASLYEPGYLISLGTLAKKKFRIAYSLASPVHTPVSTAAKNAVLDAVTFLKAQGHHVVEKEPDIDGIALMESYYVMNAGETAAMFKNLEKQLARSLTITDMELMTWTLFNAGKHISAADYSNSLALWDQAAEKMAAFNQEYDLYLTPTTATTAPKIAAELQTPEQIQQMKQVEKLSSTEQMQLVWDMFEKSLALSPFTQQANLTGQPAISLPTHIAENGLPLGIHFTAPKNREEWLLEIGLEFEQARLFKMRE</sequence>
<comment type="similarity">
    <text evidence="1">Belongs to the amidase family.</text>
</comment>
<proteinExistence type="inferred from homology"/>
<evidence type="ECO:0000313" key="3">
    <source>
        <dbReference type="EMBL" id="MDZ5757738.1"/>
    </source>
</evidence>
<evidence type="ECO:0000259" key="2">
    <source>
        <dbReference type="Pfam" id="PF01425"/>
    </source>
</evidence>
<dbReference type="PANTHER" id="PTHR11895">
    <property type="entry name" value="TRANSAMIDASE"/>
    <property type="match status" value="1"/>
</dbReference>
<dbReference type="Gene3D" id="3.90.1300.10">
    <property type="entry name" value="Amidase signature (AS) domain"/>
    <property type="match status" value="1"/>
</dbReference>
<evidence type="ECO:0000256" key="1">
    <source>
        <dbReference type="ARBA" id="ARBA00009199"/>
    </source>
</evidence>
<keyword evidence="3" id="KW-0378">Hydrolase</keyword>
<gene>
    <name evidence="3" type="ORF">RAK27_03620</name>
</gene>
<dbReference type="Pfam" id="PF01425">
    <property type="entry name" value="Amidase"/>
    <property type="match status" value="1"/>
</dbReference>
<accession>A0AAW9K5X1</accession>
<dbReference type="EMBL" id="JAVBVO010000002">
    <property type="protein sequence ID" value="MDZ5757738.1"/>
    <property type="molecule type" value="Genomic_DNA"/>
</dbReference>
<organism evidence="3 4">
    <name type="scientific">Carnobacterium maltaromaticum</name>
    <name type="common">Carnobacterium piscicola</name>
    <dbReference type="NCBI Taxonomy" id="2751"/>
    <lineage>
        <taxon>Bacteria</taxon>
        <taxon>Bacillati</taxon>
        <taxon>Bacillota</taxon>
        <taxon>Bacilli</taxon>
        <taxon>Lactobacillales</taxon>
        <taxon>Carnobacteriaceae</taxon>
        <taxon>Carnobacterium</taxon>
    </lineage>
</organism>
<dbReference type="SUPFAM" id="SSF75304">
    <property type="entry name" value="Amidase signature (AS) enzymes"/>
    <property type="match status" value="1"/>
</dbReference>
<dbReference type="AlphaFoldDB" id="A0AAW9K5X1"/>
<comment type="caution">
    <text evidence="3">The sequence shown here is derived from an EMBL/GenBank/DDBJ whole genome shotgun (WGS) entry which is preliminary data.</text>
</comment>